<dbReference type="AlphaFoldDB" id="A0A848FES5"/>
<dbReference type="EC" id="2.7.13.3" evidence="2"/>
<evidence type="ECO:0000256" key="14">
    <source>
        <dbReference type="ARBA" id="ARBA00070152"/>
    </source>
</evidence>
<dbReference type="SMART" id="SM00388">
    <property type="entry name" value="HisKA"/>
    <property type="match status" value="1"/>
</dbReference>
<dbReference type="CDD" id="cd12914">
    <property type="entry name" value="PDC1_DGC_like"/>
    <property type="match status" value="1"/>
</dbReference>
<dbReference type="InterPro" id="IPR005467">
    <property type="entry name" value="His_kinase_dom"/>
</dbReference>
<keyword evidence="6" id="KW-0547">Nucleotide-binding</keyword>
<comment type="function">
    <text evidence="11">Member of the two-component regulatory system BvgS/BvgA. Phosphorylates BvgA via a four-step phosphorelay in response to environmental signals.</text>
</comment>
<keyword evidence="7" id="KW-0418">Kinase</keyword>
<keyword evidence="5" id="KW-0732">Signal</keyword>
<dbReference type="PANTHER" id="PTHR45339">
    <property type="entry name" value="HYBRID SIGNAL TRANSDUCTION HISTIDINE KINASE J"/>
    <property type="match status" value="1"/>
</dbReference>
<dbReference type="Pfam" id="PF00512">
    <property type="entry name" value="HisKA"/>
    <property type="match status" value="1"/>
</dbReference>
<keyword evidence="16" id="KW-0812">Transmembrane</keyword>
<dbReference type="SUPFAM" id="SSF47384">
    <property type="entry name" value="Homodimeric domain of signal transducing histidine kinase"/>
    <property type="match status" value="1"/>
</dbReference>
<keyword evidence="9" id="KW-0902">Two-component regulatory system</keyword>
<evidence type="ECO:0000256" key="13">
    <source>
        <dbReference type="ARBA" id="ARBA00068150"/>
    </source>
</evidence>
<evidence type="ECO:0000256" key="1">
    <source>
        <dbReference type="ARBA" id="ARBA00000085"/>
    </source>
</evidence>
<evidence type="ECO:0000256" key="5">
    <source>
        <dbReference type="ARBA" id="ARBA00022729"/>
    </source>
</evidence>
<dbReference type="SUPFAM" id="SSF52172">
    <property type="entry name" value="CheY-like"/>
    <property type="match status" value="1"/>
</dbReference>
<dbReference type="SMART" id="SM00387">
    <property type="entry name" value="HATPase_c"/>
    <property type="match status" value="1"/>
</dbReference>
<dbReference type="FunFam" id="1.10.287.130:FF:000002">
    <property type="entry name" value="Two-component osmosensing histidine kinase"/>
    <property type="match status" value="1"/>
</dbReference>
<evidence type="ECO:0000256" key="11">
    <source>
        <dbReference type="ARBA" id="ARBA00058004"/>
    </source>
</evidence>
<dbReference type="Gene3D" id="3.40.50.2300">
    <property type="match status" value="1"/>
</dbReference>
<evidence type="ECO:0000256" key="10">
    <source>
        <dbReference type="ARBA" id="ARBA00023026"/>
    </source>
</evidence>
<dbReference type="CDD" id="cd17546">
    <property type="entry name" value="REC_hyHK_CKI1_RcsC-like"/>
    <property type="match status" value="1"/>
</dbReference>
<comment type="catalytic activity">
    <reaction evidence="1">
        <text>ATP + protein L-histidine = ADP + protein N-phospho-L-histidine.</text>
        <dbReference type="EC" id="2.7.13.3"/>
    </reaction>
</comment>
<dbReference type="PROSITE" id="PS50110">
    <property type="entry name" value="RESPONSE_REGULATORY"/>
    <property type="match status" value="1"/>
</dbReference>
<evidence type="ECO:0000313" key="20">
    <source>
        <dbReference type="Proteomes" id="UP000574067"/>
    </source>
</evidence>
<dbReference type="InterPro" id="IPR001789">
    <property type="entry name" value="Sig_transdc_resp-reg_receiver"/>
</dbReference>
<gene>
    <name evidence="19" type="ORF">HHL10_16835</name>
</gene>
<dbReference type="InterPro" id="IPR054327">
    <property type="entry name" value="His-kinase-like_sensor"/>
</dbReference>
<sequence>MLAGGALVILLLTAAAALMLWRGRQESLDTWRLYLGNFAATAAEHAAQTIRTVDFVLSRAVDRIEREQLDGERPPSETLGTRAVHDMLRERVAEVAVIDGIALVTPQGQPVNGSRTFPPPELNLADRDYVQAHVADPSLELFVSAPARNRVSGRWTFYVSRKLRAPSGGMVALAVAGIELGYFERFYRSISLSESDSAILLLRRDGTLLVRYPERAEALGRSYRAAPLMQALSEALAQGRSGATVHTSAPRVINASDTQPRLAAAHAVSDFPLAVSITATEDFMLRGWTRMARAVGAGVLATDLLIAGLALWIHRLLRRRRLALQQLEAARKAAEAASRVKSQFLANMSHEIRTPLHGMLGMAQQLLEEPLPPPQRQRAEVIQRSGELLLGVIDDVLDFSRIEAGRLELERVPFELVQLARDSVALFQTQARAKGLALRLALEDGTAQARLLGDPLRLSQILNNLLANAVKFTPSGSVALQLTPLGGGRWRVAVRDTGIGLSEAECRRIFEPFMQADSSTTRRFGGSGLGLAIVRSLLRLHGSELGVDSAPGKGSTFWFVLELPPAPAAPAPAPVPSAKPAPAPAASLAGRRVLVAEDNEVNMELACAVLRALGVEVRQAADGAQAVQAYAAARPDLVLMDMHMPEVDGLAATRQIRAQEAARGWPRRPIVALTASALPEDRQRCLDAGMDDVLVKPFGLGQLRRMLEQHCR</sequence>
<evidence type="ECO:0000256" key="7">
    <source>
        <dbReference type="ARBA" id="ARBA00022777"/>
    </source>
</evidence>
<dbReference type="Pfam" id="PF02518">
    <property type="entry name" value="HATPase_c"/>
    <property type="match status" value="1"/>
</dbReference>
<dbReference type="EMBL" id="JABBFW010000011">
    <property type="protein sequence ID" value="NML16650.1"/>
    <property type="molecule type" value="Genomic_DNA"/>
</dbReference>
<dbReference type="GO" id="GO:0000155">
    <property type="term" value="F:phosphorelay sensor kinase activity"/>
    <property type="evidence" value="ECO:0007669"/>
    <property type="project" value="InterPro"/>
</dbReference>
<feature type="domain" description="Histidine kinase" evidence="17">
    <location>
        <begin position="347"/>
        <end position="565"/>
    </location>
</feature>
<dbReference type="InterPro" id="IPR003661">
    <property type="entry name" value="HisK_dim/P_dom"/>
</dbReference>
<name>A0A848FES5_9BURK</name>
<keyword evidence="3 15" id="KW-0597">Phosphoprotein</keyword>
<dbReference type="GO" id="GO:0005524">
    <property type="term" value="F:ATP binding"/>
    <property type="evidence" value="ECO:0007669"/>
    <property type="project" value="UniProtKB-KW"/>
</dbReference>
<evidence type="ECO:0000313" key="19">
    <source>
        <dbReference type="EMBL" id="NML16650.1"/>
    </source>
</evidence>
<dbReference type="PRINTS" id="PR00344">
    <property type="entry name" value="BCTRLSENSOR"/>
</dbReference>
<dbReference type="PANTHER" id="PTHR45339:SF1">
    <property type="entry name" value="HYBRID SIGNAL TRANSDUCTION HISTIDINE KINASE J"/>
    <property type="match status" value="1"/>
</dbReference>
<keyword evidence="20" id="KW-1185">Reference proteome</keyword>
<dbReference type="FunFam" id="3.30.565.10:FF:000010">
    <property type="entry name" value="Sensor histidine kinase RcsC"/>
    <property type="match status" value="1"/>
</dbReference>
<evidence type="ECO:0000256" key="4">
    <source>
        <dbReference type="ARBA" id="ARBA00022679"/>
    </source>
</evidence>
<comment type="subunit">
    <text evidence="12">At low DSF concentrations, interacts with RpfF.</text>
</comment>
<dbReference type="PROSITE" id="PS50109">
    <property type="entry name" value="HIS_KIN"/>
    <property type="match status" value="1"/>
</dbReference>
<dbReference type="Gene3D" id="3.30.450.20">
    <property type="entry name" value="PAS domain"/>
    <property type="match status" value="2"/>
</dbReference>
<organism evidence="19 20">
    <name type="scientific">Azohydromonas caseinilytica</name>
    <dbReference type="NCBI Taxonomy" id="2728836"/>
    <lineage>
        <taxon>Bacteria</taxon>
        <taxon>Pseudomonadati</taxon>
        <taxon>Pseudomonadota</taxon>
        <taxon>Betaproteobacteria</taxon>
        <taxon>Burkholderiales</taxon>
        <taxon>Sphaerotilaceae</taxon>
        <taxon>Azohydromonas</taxon>
    </lineage>
</organism>
<comment type="caution">
    <text evidence="19">The sequence shown here is derived from an EMBL/GenBank/DDBJ whole genome shotgun (WGS) entry which is preliminary data.</text>
</comment>
<evidence type="ECO:0000256" key="15">
    <source>
        <dbReference type="PROSITE-ProRule" id="PRU00169"/>
    </source>
</evidence>
<evidence type="ECO:0000259" key="18">
    <source>
        <dbReference type="PROSITE" id="PS50110"/>
    </source>
</evidence>
<keyword evidence="8" id="KW-0067">ATP-binding</keyword>
<feature type="modified residue" description="4-aspartylphosphate" evidence="15">
    <location>
        <position position="641"/>
    </location>
</feature>
<evidence type="ECO:0000256" key="9">
    <source>
        <dbReference type="ARBA" id="ARBA00023012"/>
    </source>
</evidence>
<evidence type="ECO:0000256" key="12">
    <source>
        <dbReference type="ARBA" id="ARBA00064003"/>
    </source>
</evidence>
<evidence type="ECO:0000256" key="6">
    <source>
        <dbReference type="ARBA" id="ARBA00022741"/>
    </source>
</evidence>
<evidence type="ECO:0000256" key="2">
    <source>
        <dbReference type="ARBA" id="ARBA00012438"/>
    </source>
</evidence>
<feature type="domain" description="Response regulatory" evidence="18">
    <location>
        <begin position="592"/>
        <end position="711"/>
    </location>
</feature>
<keyword evidence="16" id="KW-0472">Membrane</keyword>
<dbReference type="Pfam" id="PF00072">
    <property type="entry name" value="Response_reg"/>
    <property type="match status" value="1"/>
</dbReference>
<dbReference type="Pfam" id="PF22588">
    <property type="entry name" value="dCache_1_like"/>
    <property type="match status" value="1"/>
</dbReference>
<dbReference type="Gene3D" id="3.30.565.10">
    <property type="entry name" value="Histidine kinase-like ATPase, C-terminal domain"/>
    <property type="match status" value="1"/>
</dbReference>
<feature type="transmembrane region" description="Helical" evidence="16">
    <location>
        <begin position="294"/>
        <end position="313"/>
    </location>
</feature>
<evidence type="ECO:0000259" key="17">
    <source>
        <dbReference type="PROSITE" id="PS50109"/>
    </source>
</evidence>
<dbReference type="CDD" id="cd16922">
    <property type="entry name" value="HATPase_EvgS-ArcB-TorS-like"/>
    <property type="match status" value="1"/>
</dbReference>
<keyword evidence="10" id="KW-0843">Virulence</keyword>
<keyword evidence="4" id="KW-0808">Transferase</keyword>
<dbReference type="InterPro" id="IPR036890">
    <property type="entry name" value="HATPase_C_sf"/>
</dbReference>
<dbReference type="Gene3D" id="1.10.287.130">
    <property type="match status" value="1"/>
</dbReference>
<dbReference type="CDD" id="cd00082">
    <property type="entry name" value="HisKA"/>
    <property type="match status" value="1"/>
</dbReference>
<protein>
    <recommendedName>
        <fullName evidence="13">Sensory/regulatory protein RpfC</fullName>
        <ecNumber evidence="2">2.7.13.3</ecNumber>
    </recommendedName>
    <alternativeName>
        <fullName evidence="14">Virulence sensor protein BvgS</fullName>
    </alternativeName>
</protein>
<dbReference type="InterPro" id="IPR036097">
    <property type="entry name" value="HisK_dim/P_sf"/>
</dbReference>
<dbReference type="RefSeq" id="WP_205833076.1">
    <property type="nucleotide sequence ID" value="NZ_JABBFW010000011.1"/>
</dbReference>
<dbReference type="Proteomes" id="UP000574067">
    <property type="component" value="Unassembled WGS sequence"/>
</dbReference>
<reference evidence="19 20" key="1">
    <citation type="submission" date="2020-04" db="EMBL/GenBank/DDBJ databases">
        <title>Azohydromonas sp. isolated from soil.</title>
        <authorList>
            <person name="Dahal R.H."/>
        </authorList>
    </citation>
    <scope>NUCLEOTIDE SEQUENCE [LARGE SCALE GENOMIC DNA]</scope>
    <source>
        <strain evidence="19 20">G-1-1-14</strain>
    </source>
</reference>
<dbReference type="InterPro" id="IPR004358">
    <property type="entry name" value="Sig_transdc_His_kin-like_C"/>
</dbReference>
<evidence type="ECO:0000256" key="8">
    <source>
        <dbReference type="ARBA" id="ARBA00022840"/>
    </source>
</evidence>
<accession>A0A848FES5</accession>
<keyword evidence="16" id="KW-1133">Transmembrane helix</keyword>
<dbReference type="InterPro" id="IPR011006">
    <property type="entry name" value="CheY-like_superfamily"/>
</dbReference>
<dbReference type="SMART" id="SM00448">
    <property type="entry name" value="REC"/>
    <property type="match status" value="1"/>
</dbReference>
<dbReference type="InterPro" id="IPR003594">
    <property type="entry name" value="HATPase_dom"/>
</dbReference>
<dbReference type="CDD" id="cd12915">
    <property type="entry name" value="PDC2_DGC_like"/>
    <property type="match status" value="1"/>
</dbReference>
<proteinExistence type="predicted"/>
<evidence type="ECO:0000256" key="3">
    <source>
        <dbReference type="ARBA" id="ARBA00022553"/>
    </source>
</evidence>
<evidence type="ECO:0000256" key="16">
    <source>
        <dbReference type="SAM" id="Phobius"/>
    </source>
</evidence>
<dbReference type="SUPFAM" id="SSF55874">
    <property type="entry name" value="ATPase domain of HSP90 chaperone/DNA topoisomerase II/histidine kinase"/>
    <property type="match status" value="1"/>
</dbReference>